<evidence type="ECO:0000256" key="3">
    <source>
        <dbReference type="SAM" id="Phobius"/>
    </source>
</evidence>
<gene>
    <name evidence="4" type="ORF">FMEXI_7755</name>
</gene>
<dbReference type="PANTHER" id="PTHR47685">
    <property type="entry name" value="MAGNESIUM TRANSPORT PROTEIN CORA"/>
    <property type="match status" value="1"/>
</dbReference>
<keyword evidence="3" id="KW-0812">Transmembrane</keyword>
<keyword evidence="5" id="KW-1185">Reference proteome</keyword>
<dbReference type="PANTHER" id="PTHR47685:SF1">
    <property type="entry name" value="MAGNESIUM TRANSPORT PROTEIN CORA"/>
    <property type="match status" value="1"/>
</dbReference>
<feature type="transmembrane region" description="Helical" evidence="3">
    <location>
        <begin position="916"/>
        <end position="941"/>
    </location>
</feature>
<feature type="transmembrane region" description="Helical" evidence="3">
    <location>
        <begin position="953"/>
        <end position="976"/>
    </location>
</feature>
<dbReference type="Gene3D" id="1.20.58.340">
    <property type="entry name" value="Magnesium transport protein CorA, transmembrane region"/>
    <property type="match status" value="1"/>
</dbReference>
<evidence type="ECO:0000313" key="4">
    <source>
        <dbReference type="EMBL" id="KAF5541831.1"/>
    </source>
</evidence>
<evidence type="ECO:0000313" key="5">
    <source>
        <dbReference type="Proteomes" id="UP000522262"/>
    </source>
</evidence>
<dbReference type="Proteomes" id="UP000522262">
    <property type="component" value="Unassembled WGS sequence"/>
</dbReference>
<feature type="region of interest" description="Disordered" evidence="2">
    <location>
        <begin position="763"/>
        <end position="813"/>
    </location>
</feature>
<evidence type="ECO:0000256" key="2">
    <source>
        <dbReference type="SAM" id="MobiDB-lite"/>
    </source>
</evidence>
<dbReference type="Pfam" id="PF12796">
    <property type="entry name" value="Ank_2"/>
    <property type="match status" value="1"/>
</dbReference>
<name>A0A8H5IW68_9HYPO</name>
<accession>A0A8H5IW68</accession>
<organism evidence="4 5">
    <name type="scientific">Fusarium mexicanum</name>
    <dbReference type="NCBI Taxonomy" id="751941"/>
    <lineage>
        <taxon>Eukaryota</taxon>
        <taxon>Fungi</taxon>
        <taxon>Dikarya</taxon>
        <taxon>Ascomycota</taxon>
        <taxon>Pezizomycotina</taxon>
        <taxon>Sordariomycetes</taxon>
        <taxon>Hypocreomycetidae</taxon>
        <taxon>Hypocreales</taxon>
        <taxon>Nectriaceae</taxon>
        <taxon>Fusarium</taxon>
        <taxon>Fusarium fujikuroi species complex</taxon>
    </lineage>
</organism>
<evidence type="ECO:0000256" key="1">
    <source>
        <dbReference type="PROSITE-ProRule" id="PRU00023"/>
    </source>
</evidence>
<dbReference type="Gene3D" id="1.25.40.20">
    <property type="entry name" value="Ankyrin repeat-containing domain"/>
    <property type="match status" value="1"/>
</dbReference>
<protein>
    <submittedName>
        <fullName evidence="4">Ankyrin repeat</fullName>
    </submittedName>
</protein>
<reference evidence="4 5" key="1">
    <citation type="submission" date="2020-05" db="EMBL/GenBank/DDBJ databases">
        <title>Identification and distribution of gene clusters putatively required for synthesis of sphingolipid metabolism inhibitors in phylogenetically diverse species of the filamentous fungus Fusarium.</title>
        <authorList>
            <person name="Kim H.-S."/>
            <person name="Busman M."/>
            <person name="Brown D.W."/>
            <person name="Divon H."/>
            <person name="Uhlig S."/>
            <person name="Proctor R.H."/>
        </authorList>
    </citation>
    <scope>NUCLEOTIDE SEQUENCE [LARGE SCALE GENOMIC DNA]</scope>
    <source>
        <strain evidence="4 5">NRRL 53147</strain>
    </source>
</reference>
<dbReference type="InterPro" id="IPR036770">
    <property type="entry name" value="Ankyrin_rpt-contain_sf"/>
</dbReference>
<feature type="repeat" description="ANK" evidence="1">
    <location>
        <begin position="206"/>
        <end position="243"/>
    </location>
</feature>
<dbReference type="GO" id="GO:0015095">
    <property type="term" value="F:magnesium ion transmembrane transporter activity"/>
    <property type="evidence" value="ECO:0007669"/>
    <property type="project" value="TreeGrafter"/>
</dbReference>
<dbReference type="SMART" id="SM00248">
    <property type="entry name" value="ANK"/>
    <property type="match status" value="3"/>
</dbReference>
<dbReference type="InterPro" id="IPR002110">
    <property type="entry name" value="Ankyrin_rpt"/>
</dbReference>
<feature type="compositionally biased region" description="Basic and acidic residues" evidence="2">
    <location>
        <begin position="771"/>
        <end position="804"/>
    </location>
</feature>
<dbReference type="EMBL" id="JAAOAM010000174">
    <property type="protein sequence ID" value="KAF5541831.1"/>
    <property type="molecule type" value="Genomic_DNA"/>
</dbReference>
<dbReference type="GO" id="GO:0015099">
    <property type="term" value="F:nickel cation transmembrane transporter activity"/>
    <property type="evidence" value="ECO:0007669"/>
    <property type="project" value="TreeGrafter"/>
</dbReference>
<proteinExistence type="predicted"/>
<dbReference type="PROSITE" id="PS50088">
    <property type="entry name" value="ANK_REPEAT"/>
    <property type="match status" value="3"/>
</dbReference>
<dbReference type="PROSITE" id="PS50297">
    <property type="entry name" value="ANK_REP_REGION"/>
    <property type="match status" value="2"/>
</dbReference>
<sequence>MAESDKILFVDKNKAGRLHENIRLYLASVQSLKTNIASSPVIVGIGTQMSQSLLEHRDKDGRTPVSLAAGAGRKDIVELLVGAGADIHSEDDQDLSPLSWIASQSYARDNYDLLLYMMELWENSDKQPTRWRLKHLYQAARFGWTYAVLPFLTYLDSNIDTLLPSEETSLYHEKTALCIAAEYGHGDVVEILLQWDANVNFATTTDGYTPLMLAINGEVNEYLKAAVIDVLLTGGAVISKKNAKGVTAEELAMNKGLQSVLTRLTWRNKDGPAAEKAKQLDQNVNSRFSATVTNFETEGDSLKRFVSEKYDVGSLLQKLEDEAKEPKEVAFKWIHFPANNMRWIEVLISQLYKDKMQTYNILRPERWVRRQHHRGLNTLDKAPEKPGIHHARFMRPLCQAFRSSRNLSIEKDNSDTDLVLFMPYLHWDVTKQQTRREEVMKQPMYRKNPDQDWKNDERFLNAYLFYRKDSQDLPDQERLSPEQHYSTRERDCDQVLSRAACQKKLHPDSKVLTMVDQLWLWVLAGKGGQPTTIVTCFPQREQYSDKEASGSNDTVNDNVDDLDPNGDTDVLKQVLSHILDYPQAYMDMGGQGERLRFKEMYEMAIGDVMHQETELFDEFTTVMKASKKEPDNKRSLIAQFKALSEVENSKNVQPKDTKQAQANLTEQFESVLEELNDNSANRFVNSLVKSSGGKISQEKVQRFLKLAQFRVLDITKEVQLLDEIKDVQDELRIMSMIFRDQKVIIHEMEEIMQSIPFKSTMGDPSVSRKFKAGEPAEIEHSEESETNYGREKTPVQDLDGKADGTRVSSPQERNSVHVGNNAFFSLAKGAISPMPGLTDYHVGNNAFFTSMTPGPSTSLNEKKRYVLSPCATVQLSIDEIQDMIDGANNAYNASNVMDARYARVQAEQSEKQGKTIMVFTIVTIVFLPLSFMAAFFAIDIAQFKRVKDDKLSLGYVSEIMFPISGAIIASLIYIAFKIESLEWMWTHKLPWWKREKVTNVEEGLQQNMEA</sequence>
<dbReference type="SUPFAM" id="SSF48403">
    <property type="entry name" value="Ankyrin repeat"/>
    <property type="match status" value="1"/>
</dbReference>
<keyword evidence="1" id="KW-0040">ANK repeat</keyword>
<comment type="caution">
    <text evidence="4">The sequence shown here is derived from an EMBL/GenBank/DDBJ whole genome shotgun (WGS) entry which is preliminary data.</text>
</comment>
<dbReference type="InterPro" id="IPR050829">
    <property type="entry name" value="CorA_MIT"/>
</dbReference>
<feature type="repeat" description="ANK" evidence="1">
    <location>
        <begin position="60"/>
        <end position="92"/>
    </location>
</feature>
<keyword evidence="3" id="KW-1133">Transmembrane helix</keyword>
<dbReference type="GO" id="GO:0015087">
    <property type="term" value="F:cobalt ion transmembrane transporter activity"/>
    <property type="evidence" value="ECO:0007669"/>
    <property type="project" value="TreeGrafter"/>
</dbReference>
<feature type="region of interest" description="Disordered" evidence="2">
    <location>
        <begin position="544"/>
        <end position="564"/>
    </location>
</feature>
<dbReference type="Pfam" id="PF00023">
    <property type="entry name" value="Ank"/>
    <property type="match status" value="1"/>
</dbReference>
<feature type="repeat" description="ANK" evidence="1">
    <location>
        <begin position="172"/>
        <end position="204"/>
    </location>
</feature>
<keyword evidence="3" id="KW-0472">Membrane</keyword>
<dbReference type="AlphaFoldDB" id="A0A8H5IW68"/>